<dbReference type="Proteomes" id="UP001501084">
    <property type="component" value="Unassembled WGS sequence"/>
</dbReference>
<name>A0ABP5MSX6_9MICO</name>
<comment type="cofactor">
    <cofactor evidence="3">
        <name>Zn(2+)</name>
        <dbReference type="ChEBI" id="CHEBI:29105"/>
    </cofactor>
</comment>
<feature type="domain" description="Hcy-binding" evidence="4">
    <location>
        <begin position="1"/>
        <end position="294"/>
    </location>
</feature>
<gene>
    <name evidence="5" type="ORF">GCM10009786_02320</name>
</gene>
<keyword evidence="3" id="KW-0862">Zinc</keyword>
<evidence type="ECO:0000256" key="3">
    <source>
        <dbReference type="PROSITE-ProRule" id="PRU00333"/>
    </source>
</evidence>
<keyword evidence="6" id="KW-1185">Reference proteome</keyword>
<sequence>MTIIVTDGGIETALTDRLGQELPEFAAFVLLDSAAGRTALHEYYAPFLAVAREHDLSLVLDTPTWRANADWGGRLGYGADDLARVNADAVALVRELDEGDPQPAPEIIVNGCVGPRFDDYVAGERMSAAEAEEYHAPQVRALAEAGADRVTSVTTLDAAEGIGVVRAAAASRVPVFVSFIVGASGLLADGSSITEAISEVDRATDAAPEGYLINCAHPSEVATGIARDAGAAELDRIVGFRLNAAASGDDGAGDEPRAFAEAELALRDLLPLTTVFGGCCGTDAPHIAAVAERAQRDGAADDANEAPIRRG</sequence>
<comment type="caution">
    <text evidence="5">The sequence shown here is derived from an EMBL/GenBank/DDBJ whole genome shotgun (WGS) entry which is preliminary data.</text>
</comment>
<keyword evidence="2 3" id="KW-0808">Transferase</keyword>
<feature type="binding site" evidence="3">
    <location>
        <position position="279"/>
    </location>
    <ligand>
        <name>Zn(2+)</name>
        <dbReference type="ChEBI" id="CHEBI:29105"/>
    </ligand>
</feature>
<feature type="binding site" evidence="3">
    <location>
        <position position="215"/>
    </location>
    <ligand>
        <name>Zn(2+)</name>
        <dbReference type="ChEBI" id="CHEBI:29105"/>
    </ligand>
</feature>
<evidence type="ECO:0000256" key="1">
    <source>
        <dbReference type="ARBA" id="ARBA00022603"/>
    </source>
</evidence>
<reference evidence="6" key="1">
    <citation type="journal article" date="2019" name="Int. J. Syst. Evol. Microbiol.">
        <title>The Global Catalogue of Microorganisms (GCM) 10K type strain sequencing project: providing services to taxonomists for standard genome sequencing and annotation.</title>
        <authorList>
            <consortium name="The Broad Institute Genomics Platform"/>
            <consortium name="The Broad Institute Genome Sequencing Center for Infectious Disease"/>
            <person name="Wu L."/>
            <person name="Ma J."/>
        </authorList>
    </citation>
    <scope>NUCLEOTIDE SEQUENCE [LARGE SCALE GENOMIC DNA]</scope>
    <source>
        <strain evidence="6">JCM 14919</strain>
    </source>
</reference>
<keyword evidence="1 3" id="KW-0489">Methyltransferase</keyword>
<dbReference type="PROSITE" id="PS50970">
    <property type="entry name" value="HCY"/>
    <property type="match status" value="1"/>
</dbReference>
<keyword evidence="3" id="KW-0479">Metal-binding</keyword>
<dbReference type="RefSeq" id="WP_346057091.1">
    <property type="nucleotide sequence ID" value="NZ_BAAAOP010000001.1"/>
</dbReference>
<evidence type="ECO:0000313" key="5">
    <source>
        <dbReference type="EMBL" id="GAA2185529.1"/>
    </source>
</evidence>
<feature type="binding site" evidence="3">
    <location>
        <position position="280"/>
    </location>
    <ligand>
        <name>Zn(2+)</name>
        <dbReference type="ChEBI" id="CHEBI:29105"/>
    </ligand>
</feature>
<dbReference type="InterPro" id="IPR003726">
    <property type="entry name" value="HCY_dom"/>
</dbReference>
<evidence type="ECO:0000256" key="2">
    <source>
        <dbReference type="ARBA" id="ARBA00022679"/>
    </source>
</evidence>
<organism evidence="5 6">
    <name type="scientific">Leucobacter alluvii</name>
    <dbReference type="NCBI Taxonomy" id="340321"/>
    <lineage>
        <taxon>Bacteria</taxon>
        <taxon>Bacillati</taxon>
        <taxon>Actinomycetota</taxon>
        <taxon>Actinomycetes</taxon>
        <taxon>Micrococcales</taxon>
        <taxon>Microbacteriaceae</taxon>
        <taxon>Leucobacter</taxon>
    </lineage>
</organism>
<protein>
    <submittedName>
        <fullName evidence="5">Homocysteine S-methyltransferase family protein</fullName>
    </submittedName>
</protein>
<dbReference type="PANTHER" id="PTHR11103">
    <property type="entry name" value="SLR1189 PROTEIN"/>
    <property type="match status" value="1"/>
</dbReference>
<dbReference type="Pfam" id="PF02574">
    <property type="entry name" value="S-methyl_trans"/>
    <property type="match status" value="1"/>
</dbReference>
<dbReference type="PANTHER" id="PTHR11103:SF18">
    <property type="entry name" value="SLR1189 PROTEIN"/>
    <property type="match status" value="1"/>
</dbReference>
<dbReference type="EMBL" id="BAAAOP010000001">
    <property type="protein sequence ID" value="GAA2185529.1"/>
    <property type="molecule type" value="Genomic_DNA"/>
</dbReference>
<proteinExistence type="predicted"/>
<dbReference type="SUPFAM" id="SSF82282">
    <property type="entry name" value="Homocysteine S-methyltransferase"/>
    <property type="match status" value="1"/>
</dbReference>
<dbReference type="Gene3D" id="3.20.20.330">
    <property type="entry name" value="Homocysteine-binding-like domain"/>
    <property type="match status" value="1"/>
</dbReference>
<dbReference type="InterPro" id="IPR036589">
    <property type="entry name" value="HCY_dom_sf"/>
</dbReference>
<evidence type="ECO:0000259" key="4">
    <source>
        <dbReference type="PROSITE" id="PS50970"/>
    </source>
</evidence>
<accession>A0ABP5MSX6</accession>
<evidence type="ECO:0000313" key="6">
    <source>
        <dbReference type="Proteomes" id="UP001501084"/>
    </source>
</evidence>